<dbReference type="InterPro" id="IPR025997">
    <property type="entry name" value="SBP_2_dom"/>
</dbReference>
<comment type="caution">
    <text evidence="6">The sequence shown here is derived from an EMBL/GenBank/DDBJ whole genome shotgun (WGS) entry which is preliminary data.</text>
</comment>
<keyword evidence="7" id="KW-1185">Reference proteome</keyword>
<dbReference type="InterPro" id="IPR028082">
    <property type="entry name" value="Peripla_BP_I"/>
</dbReference>
<dbReference type="Pfam" id="PF13407">
    <property type="entry name" value="Peripla_BP_4"/>
    <property type="match status" value="1"/>
</dbReference>
<name>A0A4R4FEI8_9FIRM</name>
<dbReference type="GO" id="GO:0030246">
    <property type="term" value="F:carbohydrate binding"/>
    <property type="evidence" value="ECO:0007669"/>
    <property type="project" value="UniProtKB-ARBA"/>
</dbReference>
<gene>
    <name evidence="6" type="ORF">E1963_13440</name>
</gene>
<evidence type="ECO:0000256" key="2">
    <source>
        <dbReference type="ARBA" id="ARBA00007639"/>
    </source>
</evidence>
<protein>
    <recommendedName>
        <fullName evidence="5">Periplasmic binding protein domain-containing protein</fullName>
    </recommendedName>
</protein>
<comment type="subcellular location">
    <subcellularLocation>
        <location evidence="1">Cell envelope</location>
    </subcellularLocation>
</comment>
<dbReference type="EMBL" id="SMMX01000011">
    <property type="protein sequence ID" value="TDA21153.1"/>
    <property type="molecule type" value="Genomic_DNA"/>
</dbReference>
<feature type="signal peptide" evidence="4">
    <location>
        <begin position="1"/>
        <end position="21"/>
    </location>
</feature>
<dbReference type="Proteomes" id="UP000295710">
    <property type="component" value="Unassembled WGS sequence"/>
</dbReference>
<dbReference type="SUPFAM" id="SSF53822">
    <property type="entry name" value="Periplasmic binding protein-like I"/>
    <property type="match status" value="1"/>
</dbReference>
<evidence type="ECO:0000313" key="6">
    <source>
        <dbReference type="EMBL" id="TDA21153.1"/>
    </source>
</evidence>
<dbReference type="RefSeq" id="WP_132278832.1">
    <property type="nucleotide sequence ID" value="NZ_JAOBST010000022.1"/>
</dbReference>
<evidence type="ECO:0000256" key="4">
    <source>
        <dbReference type="SAM" id="SignalP"/>
    </source>
</evidence>
<evidence type="ECO:0000259" key="5">
    <source>
        <dbReference type="Pfam" id="PF13407"/>
    </source>
</evidence>
<dbReference type="GO" id="GO:0030313">
    <property type="term" value="C:cell envelope"/>
    <property type="evidence" value="ECO:0007669"/>
    <property type="project" value="UniProtKB-SubCell"/>
</dbReference>
<accession>A0A4R4FEI8</accession>
<dbReference type="PROSITE" id="PS51257">
    <property type="entry name" value="PROKAR_LIPOPROTEIN"/>
    <property type="match status" value="1"/>
</dbReference>
<comment type="similarity">
    <text evidence="2">Belongs to the bacterial solute-binding protein 2 family.</text>
</comment>
<feature type="domain" description="Periplasmic binding protein" evidence="5">
    <location>
        <begin position="55"/>
        <end position="301"/>
    </location>
</feature>
<organism evidence="6 7">
    <name type="scientific">Extibacter muris</name>
    <dbReference type="NCBI Taxonomy" id="1796622"/>
    <lineage>
        <taxon>Bacteria</taxon>
        <taxon>Bacillati</taxon>
        <taxon>Bacillota</taxon>
        <taxon>Clostridia</taxon>
        <taxon>Lachnospirales</taxon>
        <taxon>Lachnospiraceae</taxon>
        <taxon>Extibacter</taxon>
    </lineage>
</organism>
<dbReference type="AlphaFoldDB" id="A0A4R4FEI8"/>
<dbReference type="Gene3D" id="3.40.50.2300">
    <property type="match status" value="2"/>
</dbReference>
<keyword evidence="3 4" id="KW-0732">Signal</keyword>
<feature type="chain" id="PRO_5038873978" description="Periplasmic binding protein domain-containing protein" evidence="4">
    <location>
        <begin position="22"/>
        <end position="330"/>
    </location>
</feature>
<dbReference type="PANTHER" id="PTHR46847">
    <property type="entry name" value="D-ALLOSE-BINDING PERIPLASMIC PROTEIN-RELATED"/>
    <property type="match status" value="1"/>
</dbReference>
<reference evidence="6 7" key="1">
    <citation type="journal article" date="2016" name="Nat. Microbiol.">
        <title>The Mouse Intestinal Bacterial Collection (miBC) provides host-specific insight into cultured diversity and functional potential of the gut microbiota.</title>
        <authorList>
            <person name="Lagkouvardos I."/>
            <person name="Pukall R."/>
            <person name="Abt B."/>
            <person name="Foesel B.U."/>
            <person name="Meier-Kolthoff J.P."/>
            <person name="Kumar N."/>
            <person name="Bresciani A."/>
            <person name="Martinez I."/>
            <person name="Just S."/>
            <person name="Ziegler C."/>
            <person name="Brugiroux S."/>
            <person name="Garzetti D."/>
            <person name="Wenning M."/>
            <person name="Bui T.P."/>
            <person name="Wang J."/>
            <person name="Hugenholtz F."/>
            <person name="Plugge C.M."/>
            <person name="Peterson D.A."/>
            <person name="Hornef M.W."/>
            <person name="Baines J.F."/>
            <person name="Smidt H."/>
            <person name="Walter J."/>
            <person name="Kristiansen K."/>
            <person name="Nielsen H.B."/>
            <person name="Haller D."/>
            <person name="Overmann J."/>
            <person name="Stecher B."/>
            <person name="Clavel T."/>
        </authorList>
    </citation>
    <scope>NUCLEOTIDE SEQUENCE [LARGE SCALE GENOMIC DNA]</scope>
    <source>
        <strain evidence="6 7">DSM 28560</strain>
    </source>
</reference>
<evidence type="ECO:0000313" key="7">
    <source>
        <dbReference type="Proteomes" id="UP000295710"/>
    </source>
</evidence>
<evidence type="ECO:0000256" key="1">
    <source>
        <dbReference type="ARBA" id="ARBA00004196"/>
    </source>
</evidence>
<dbReference type="PANTHER" id="PTHR46847:SF1">
    <property type="entry name" value="D-ALLOSE-BINDING PERIPLASMIC PROTEIN-RELATED"/>
    <property type="match status" value="1"/>
</dbReference>
<evidence type="ECO:0000256" key="3">
    <source>
        <dbReference type="ARBA" id="ARBA00022729"/>
    </source>
</evidence>
<proteinExistence type="inferred from homology"/>
<sequence length="330" mass="35566">MKKRILSMLLVAAMAASLLLGCSSGTEESDGKGDDKKASKKDGGYTIGCTVYYMTEFVTLMTEGMEKKAEELGCDLVMLDAQQDAQNQITQIENLIAQKVDVIIVAAVDSDAILPAIEMCDDAGIPLVGVNMLFNTEEPYHYVGPDDVLAGELEMQNAIDEIGGEGNVVILEGPIGQSAQIQRLEGNQNILDKYEGKINVLADQTANWSREEALTLVENWLETFSGKIDAIVAHNDEMALGAIQALEAAGLTDKIVVTGVDAILDGCNAVKDGTLLGTVYQDAGLEGSEAVQKAYDVLEGKVTEKELSYIDMKWITKDNVDELLDTIYAK</sequence>
<dbReference type="CDD" id="cd06313">
    <property type="entry name" value="PBP1_ABC_ThpA_XypA"/>
    <property type="match status" value="1"/>
</dbReference>